<evidence type="ECO:0000313" key="5">
    <source>
        <dbReference type="EMBL" id="KAI3406239.2"/>
    </source>
</evidence>
<dbReference type="EMBL" id="JAHUZD010000025">
    <property type="protein sequence ID" value="KAI3406239.2"/>
    <property type="molecule type" value="Genomic_DNA"/>
</dbReference>
<evidence type="ECO:0000256" key="2">
    <source>
        <dbReference type="ARBA" id="ARBA00022694"/>
    </source>
</evidence>
<dbReference type="Pfam" id="PF12928">
    <property type="entry name" value="tRNA_int_end_N2"/>
    <property type="match status" value="1"/>
</dbReference>
<accession>A0AAI9T0Q9</accession>
<dbReference type="InterPro" id="IPR024337">
    <property type="entry name" value="tRNA_splic_suSen54"/>
</dbReference>
<dbReference type="GO" id="GO:0000214">
    <property type="term" value="C:tRNA-intron endonuclease complex"/>
    <property type="evidence" value="ECO:0007669"/>
    <property type="project" value="TreeGrafter"/>
</dbReference>
<comment type="caution">
    <text evidence="5">The sequence shown here is derived from an EMBL/GenBank/DDBJ whole genome shotgun (WGS) entry which is preliminary data.</text>
</comment>
<feature type="region of interest" description="Disordered" evidence="3">
    <location>
        <begin position="346"/>
        <end position="379"/>
    </location>
</feature>
<evidence type="ECO:0000313" key="6">
    <source>
        <dbReference type="Proteomes" id="UP001202479"/>
    </source>
</evidence>
<sequence>MSDLEKDDSTQQQGVSSIQRRDASAALFEEEEDEVQDWKYLTHGAKTTSSIPKRGEKEFEPDGTMVQATYLEESQCAMFSALAHTRGHFLRNKLVGVWSVYSNKCIIYHIRGKFFTDMGVAKGTQIVLNEIECLYLAERGSLIVYLGNEEYEKWVKKSGVEKVVVVQEEEEEEEEVEVEEEFKIEEKLISLDLEYLYCLLKVDIPKYQVYSYLKRLGYLILEHRDGESDKTIKDKNQIDGDVSFWLLPRQWGLLSYPNLHTKHFQTKSYFKYTPIFKAIAITHSQITPWRPLPPAQDLQITYDVWKPTPSFSKKNPPQPDFQLVVIDSSKSTKYLSFQQIHCLQSKKTKKTKGEKDEKNEKKKNQPPRKKPPVESKREIRAKRNAQKQLTLDKSIQLRNEYLRKRDNLWKHGYDNIIIAIENQGIINFIDLSKGNFSCLEKNVQFELDSIYPGRDHSIVYNEY</sequence>
<protein>
    <submittedName>
        <fullName evidence="5">SEN54</fullName>
    </submittedName>
</protein>
<dbReference type="RefSeq" id="XP_049181984.1">
    <property type="nucleotide sequence ID" value="XM_049322166.1"/>
</dbReference>
<evidence type="ECO:0000256" key="1">
    <source>
        <dbReference type="ARBA" id="ARBA00005736"/>
    </source>
</evidence>
<dbReference type="PANTHER" id="PTHR21027">
    <property type="entry name" value="TRNA-SPLICING ENDONUCLEASE SUBUNIT SEN54"/>
    <property type="match status" value="1"/>
</dbReference>
<dbReference type="PANTHER" id="PTHR21027:SF1">
    <property type="entry name" value="TRNA-SPLICING ENDONUCLEASE SUBUNIT SEN54"/>
    <property type="match status" value="1"/>
</dbReference>
<gene>
    <name evidence="5" type="ORF">KGF56_001081</name>
</gene>
<dbReference type="GO" id="GO:0000379">
    <property type="term" value="P:tRNA-type intron splice site recognition and cleavage"/>
    <property type="evidence" value="ECO:0007669"/>
    <property type="project" value="TreeGrafter"/>
</dbReference>
<dbReference type="GeneID" id="73378698"/>
<evidence type="ECO:0000259" key="4">
    <source>
        <dbReference type="Pfam" id="PF12928"/>
    </source>
</evidence>
<dbReference type="Proteomes" id="UP001202479">
    <property type="component" value="Unassembled WGS sequence"/>
</dbReference>
<dbReference type="InterPro" id="IPR024336">
    <property type="entry name" value="tRNA_splic_suSen54_N"/>
</dbReference>
<feature type="compositionally biased region" description="Basic and acidic residues" evidence="3">
    <location>
        <begin position="351"/>
        <end position="363"/>
    </location>
</feature>
<keyword evidence="2" id="KW-0819">tRNA processing</keyword>
<proteinExistence type="inferred from homology"/>
<feature type="region of interest" description="Disordered" evidence="3">
    <location>
        <begin position="1"/>
        <end position="33"/>
    </location>
</feature>
<reference evidence="5" key="1">
    <citation type="journal article" date="2022" name="DNA Res.">
        <title>Genome analysis of five recently described species of the CUG-Ser clade uncovers Candida theae as a new hybrid lineage with pathogenic potential in the Candida parapsilosis species complex.</title>
        <authorList>
            <person name="Mixao V."/>
            <person name="Del Olmo V."/>
            <person name="Hegedusova E."/>
            <person name="Saus E."/>
            <person name="Pryszcz L."/>
            <person name="Cillingova A."/>
            <person name="Nosek J."/>
            <person name="Gabaldon T."/>
        </authorList>
    </citation>
    <scope>NUCLEOTIDE SEQUENCE</scope>
    <source>
        <strain evidence="5">CBS 10844</strain>
    </source>
</reference>
<dbReference type="AlphaFoldDB" id="A0AAI9T0Q9"/>
<name>A0AAI9T0Q9_9ASCO</name>
<comment type="similarity">
    <text evidence="1">Belongs to the SEN54 family.</text>
</comment>
<feature type="domain" description="tRNA-splicing endonuclease subunit Sen54 N-terminal" evidence="4">
    <location>
        <begin position="79"/>
        <end position="145"/>
    </location>
</feature>
<evidence type="ECO:0000256" key="3">
    <source>
        <dbReference type="SAM" id="MobiDB-lite"/>
    </source>
</evidence>
<keyword evidence="6" id="KW-1185">Reference proteome</keyword>
<organism evidence="5 6">
    <name type="scientific">Candida oxycetoniae</name>
    <dbReference type="NCBI Taxonomy" id="497107"/>
    <lineage>
        <taxon>Eukaryota</taxon>
        <taxon>Fungi</taxon>
        <taxon>Dikarya</taxon>
        <taxon>Ascomycota</taxon>
        <taxon>Saccharomycotina</taxon>
        <taxon>Pichiomycetes</taxon>
        <taxon>Debaryomycetaceae</taxon>
        <taxon>Candida/Lodderomyces clade</taxon>
        <taxon>Candida</taxon>
    </lineage>
</organism>